<dbReference type="Pfam" id="PF02518">
    <property type="entry name" value="HATPase_c"/>
    <property type="match status" value="1"/>
</dbReference>
<dbReference type="CDD" id="cd00038">
    <property type="entry name" value="CAP_ED"/>
    <property type="match status" value="1"/>
</dbReference>
<dbReference type="InterPro" id="IPR000595">
    <property type="entry name" value="cNMP-bd_dom"/>
</dbReference>
<organism evidence="5 6">
    <name type="scientific">Mucilaginibacter conchicola</name>
    <dbReference type="NCBI Taxonomy" id="2303333"/>
    <lineage>
        <taxon>Bacteria</taxon>
        <taxon>Pseudomonadati</taxon>
        <taxon>Bacteroidota</taxon>
        <taxon>Sphingobacteriia</taxon>
        <taxon>Sphingobacteriales</taxon>
        <taxon>Sphingobacteriaceae</taxon>
        <taxon>Mucilaginibacter</taxon>
    </lineage>
</organism>
<dbReference type="AlphaFoldDB" id="A0A372NP21"/>
<dbReference type="PRINTS" id="PR00344">
    <property type="entry name" value="BCTRLSENSOR"/>
</dbReference>
<evidence type="ECO:0000256" key="1">
    <source>
        <dbReference type="ARBA" id="ARBA00000085"/>
    </source>
</evidence>
<name>A0A372NP21_9SPHI</name>
<dbReference type="SMART" id="SM00100">
    <property type="entry name" value="cNMP"/>
    <property type="match status" value="1"/>
</dbReference>
<dbReference type="PANTHER" id="PTHR43065">
    <property type="entry name" value="SENSOR HISTIDINE KINASE"/>
    <property type="match status" value="1"/>
</dbReference>
<protein>
    <recommendedName>
        <fullName evidence="2">histidine kinase</fullName>
        <ecNumber evidence="2">2.7.13.3</ecNumber>
    </recommendedName>
</protein>
<accession>A0A372NP21</accession>
<evidence type="ECO:0000256" key="2">
    <source>
        <dbReference type="ARBA" id="ARBA00012438"/>
    </source>
</evidence>
<comment type="caution">
    <text evidence="5">The sequence shown here is derived from an EMBL/GenBank/DDBJ whole genome shotgun (WGS) entry which is preliminary data.</text>
</comment>
<dbReference type="Gene3D" id="1.10.287.130">
    <property type="match status" value="1"/>
</dbReference>
<feature type="domain" description="Cyclic nucleotide-binding" evidence="3">
    <location>
        <begin position="14"/>
        <end position="84"/>
    </location>
</feature>
<dbReference type="PROSITE" id="PS50109">
    <property type="entry name" value="HIS_KIN"/>
    <property type="match status" value="1"/>
</dbReference>
<dbReference type="InterPro" id="IPR036890">
    <property type="entry name" value="HATPase_C_sf"/>
</dbReference>
<dbReference type="InterPro" id="IPR003594">
    <property type="entry name" value="HATPase_dom"/>
</dbReference>
<dbReference type="Gene3D" id="2.60.120.10">
    <property type="entry name" value="Jelly Rolls"/>
    <property type="match status" value="1"/>
</dbReference>
<evidence type="ECO:0000313" key="5">
    <source>
        <dbReference type="EMBL" id="RFZ90390.1"/>
    </source>
</evidence>
<dbReference type="PANTHER" id="PTHR43065:SF48">
    <property type="entry name" value="HISTIDINE KINASE"/>
    <property type="match status" value="1"/>
</dbReference>
<reference evidence="5 6" key="1">
    <citation type="submission" date="2018-08" db="EMBL/GenBank/DDBJ databases">
        <title>Mucilaginibacter sp. MYSH2.</title>
        <authorList>
            <person name="Seo T."/>
        </authorList>
    </citation>
    <scope>NUCLEOTIDE SEQUENCE [LARGE SCALE GENOMIC DNA]</scope>
    <source>
        <strain evidence="5 6">MYSH2</strain>
    </source>
</reference>
<proteinExistence type="predicted"/>
<evidence type="ECO:0000259" key="3">
    <source>
        <dbReference type="PROSITE" id="PS50042"/>
    </source>
</evidence>
<dbReference type="OrthoDB" id="9806995at2"/>
<dbReference type="SUPFAM" id="SSF55874">
    <property type="entry name" value="ATPase domain of HSP90 chaperone/DNA topoisomerase II/histidine kinase"/>
    <property type="match status" value="1"/>
</dbReference>
<dbReference type="InterPro" id="IPR004358">
    <property type="entry name" value="Sig_transdc_His_kin-like_C"/>
</dbReference>
<dbReference type="SMART" id="SM00387">
    <property type="entry name" value="HATPase_c"/>
    <property type="match status" value="1"/>
</dbReference>
<dbReference type="Gene3D" id="3.30.565.10">
    <property type="entry name" value="Histidine kinase-like ATPase, C-terminal domain"/>
    <property type="match status" value="1"/>
</dbReference>
<dbReference type="InterPro" id="IPR005467">
    <property type="entry name" value="His_kinase_dom"/>
</dbReference>
<dbReference type="Pfam" id="PF00027">
    <property type="entry name" value="cNMP_binding"/>
    <property type="match status" value="1"/>
</dbReference>
<dbReference type="Proteomes" id="UP000264217">
    <property type="component" value="Unassembled WGS sequence"/>
</dbReference>
<dbReference type="SUPFAM" id="SSF51206">
    <property type="entry name" value="cAMP-binding domain-like"/>
    <property type="match status" value="1"/>
</dbReference>
<sequence>MNKVTLAELKAVPAFEGVPDDQLQWLLDNGETEEIEVGGRVFEKGQALDKTYILIEGRIRILSDQNGKLREITVIQPGTVTGYLPFSRGVKTPGYSECIQPCRALFIPKEKIKEGIKLNYELTEAMVHAMTSRVRDFTSLQQQNEKMFALGKLSAGLAHELNNPASAITRGASALQCQVQNLPELFKDVAAIDMLPEKIDSINNLLIKKTTDAERPVLSMMQRADNEDELTDWLLDHNIKDLDIAENFVEFGFGTADLEHLNSCTPSPKLDVVLAWMNNYLLQEKMVADIRDASHRISELVSSVKTFTHMDRDTDKQMLDIHAGIRNTLTMLNYKLRKANIEVKEDFDTTLPQVKALAGELNQVWTNLVDNAIDALDGQAGGVLEVRTQKDGKFVCVYIHDNGPGIPAEIQSQIFDPFFTTKEMGKGTGLGLDVVTRIIRQHNGTVKVKSEPGNTEFTVCFPINDN</sequence>
<dbReference type="EC" id="2.7.13.3" evidence="2"/>
<dbReference type="EMBL" id="QWDC01000004">
    <property type="protein sequence ID" value="RFZ90390.1"/>
    <property type="molecule type" value="Genomic_DNA"/>
</dbReference>
<evidence type="ECO:0000313" key="6">
    <source>
        <dbReference type="Proteomes" id="UP000264217"/>
    </source>
</evidence>
<dbReference type="InterPro" id="IPR018490">
    <property type="entry name" value="cNMP-bd_dom_sf"/>
</dbReference>
<feature type="domain" description="Histidine kinase" evidence="4">
    <location>
        <begin position="290"/>
        <end position="465"/>
    </location>
</feature>
<gene>
    <name evidence="5" type="ORF">D0C36_21600</name>
</gene>
<comment type="catalytic activity">
    <reaction evidence="1">
        <text>ATP + protein L-histidine = ADP + protein N-phospho-L-histidine.</text>
        <dbReference type="EC" id="2.7.13.3"/>
    </reaction>
</comment>
<evidence type="ECO:0000259" key="4">
    <source>
        <dbReference type="PROSITE" id="PS50109"/>
    </source>
</evidence>
<dbReference type="RefSeq" id="WP_117393803.1">
    <property type="nucleotide sequence ID" value="NZ_QWDC01000004.1"/>
</dbReference>
<keyword evidence="6" id="KW-1185">Reference proteome</keyword>
<dbReference type="PROSITE" id="PS50042">
    <property type="entry name" value="CNMP_BINDING_3"/>
    <property type="match status" value="1"/>
</dbReference>
<dbReference type="GO" id="GO:0004673">
    <property type="term" value="F:protein histidine kinase activity"/>
    <property type="evidence" value="ECO:0007669"/>
    <property type="project" value="UniProtKB-EC"/>
</dbReference>
<dbReference type="InterPro" id="IPR014710">
    <property type="entry name" value="RmlC-like_jellyroll"/>
</dbReference>